<evidence type="ECO:0000313" key="11">
    <source>
        <dbReference type="Proteomes" id="UP000284676"/>
    </source>
</evidence>
<feature type="domain" description="Threonine/Serine exporter ThrE" evidence="9">
    <location>
        <begin position="8"/>
        <end position="134"/>
    </location>
</feature>
<dbReference type="GO" id="GO:0015744">
    <property type="term" value="P:succinate transport"/>
    <property type="evidence" value="ECO:0007669"/>
    <property type="project" value="TreeGrafter"/>
</dbReference>
<reference evidence="10 11" key="1">
    <citation type="submission" date="2018-08" db="EMBL/GenBank/DDBJ databases">
        <title>A genome reference for cultivated species of the human gut microbiota.</title>
        <authorList>
            <person name="Zou Y."/>
            <person name="Xue W."/>
            <person name="Luo G."/>
        </authorList>
    </citation>
    <scope>NUCLEOTIDE SEQUENCE [LARGE SCALE GENOMIC DNA]</scope>
    <source>
        <strain evidence="10 11">AM25-1</strain>
    </source>
</reference>
<evidence type="ECO:0000256" key="8">
    <source>
        <dbReference type="SAM" id="Phobius"/>
    </source>
</evidence>
<dbReference type="AlphaFoldDB" id="A0A414PX01"/>
<dbReference type="InterPro" id="IPR050539">
    <property type="entry name" value="ThrE_Dicarb/AminoAcid_Exp"/>
</dbReference>
<evidence type="ECO:0000256" key="2">
    <source>
        <dbReference type="ARBA" id="ARBA00022475"/>
    </source>
</evidence>
<comment type="subcellular location">
    <subcellularLocation>
        <location evidence="1">Cell membrane</location>
        <topology evidence="1">Multi-pass membrane protein</topology>
    </subcellularLocation>
</comment>
<feature type="transmembrane region" description="Helical" evidence="8">
    <location>
        <begin position="6"/>
        <end position="24"/>
    </location>
</feature>
<dbReference type="RefSeq" id="WP_118234249.1">
    <property type="nucleotide sequence ID" value="NZ_QRHL01000006.1"/>
</dbReference>
<evidence type="ECO:0000256" key="4">
    <source>
        <dbReference type="ARBA" id="ARBA00022692"/>
    </source>
</evidence>
<dbReference type="GO" id="GO:0005886">
    <property type="term" value="C:plasma membrane"/>
    <property type="evidence" value="ECO:0007669"/>
    <property type="project" value="UniProtKB-SubCell"/>
</dbReference>
<keyword evidence="5 8" id="KW-1133">Transmembrane helix</keyword>
<feature type="transmembrane region" description="Helical" evidence="8">
    <location>
        <begin position="79"/>
        <end position="99"/>
    </location>
</feature>
<keyword evidence="6 8" id="KW-0472">Membrane</keyword>
<evidence type="ECO:0000256" key="3">
    <source>
        <dbReference type="ARBA" id="ARBA00022519"/>
    </source>
</evidence>
<dbReference type="Pfam" id="PF12821">
    <property type="entry name" value="ThrE_2"/>
    <property type="match status" value="1"/>
</dbReference>
<evidence type="ECO:0000256" key="7">
    <source>
        <dbReference type="ARBA" id="ARBA00034125"/>
    </source>
</evidence>
<evidence type="ECO:0000256" key="5">
    <source>
        <dbReference type="ARBA" id="ARBA00022989"/>
    </source>
</evidence>
<sequence length="162" mass="18036">MNRTFIEILASAGSTFAFGILFNLKGKKLIAASIGGVIGWVIFIFFKANGTSEPGAFFLSSIGITIYSEIMARVLKTPVTSTLIASLIPLVPGSGIYFTMSYFVENKIPEATQRGIDTLLVTIAITLGIVMVSTFSQIYYKFRRYQNIKKKIKIRKKNFHKF</sequence>
<evidence type="ECO:0000256" key="1">
    <source>
        <dbReference type="ARBA" id="ARBA00004651"/>
    </source>
</evidence>
<feature type="transmembrane region" description="Helical" evidence="8">
    <location>
        <begin position="54"/>
        <end position="72"/>
    </location>
</feature>
<gene>
    <name evidence="10" type="ORF">DW663_05570</name>
</gene>
<dbReference type="PANTHER" id="PTHR34390">
    <property type="entry name" value="UPF0442 PROTEIN YJJB-RELATED"/>
    <property type="match status" value="1"/>
</dbReference>
<dbReference type="PANTHER" id="PTHR34390:SF1">
    <property type="entry name" value="SUCCINATE TRANSPORTER SUBUNIT YJJB-RELATED"/>
    <property type="match status" value="1"/>
</dbReference>
<comment type="caution">
    <text evidence="10">The sequence shown here is derived from an EMBL/GenBank/DDBJ whole genome shotgun (WGS) entry which is preliminary data.</text>
</comment>
<dbReference type="EMBL" id="QRHL01000006">
    <property type="protein sequence ID" value="RHF72991.1"/>
    <property type="molecule type" value="Genomic_DNA"/>
</dbReference>
<dbReference type="InterPro" id="IPR024528">
    <property type="entry name" value="ThrE_2"/>
</dbReference>
<feature type="transmembrane region" description="Helical" evidence="8">
    <location>
        <begin position="119"/>
        <end position="140"/>
    </location>
</feature>
<evidence type="ECO:0000256" key="6">
    <source>
        <dbReference type="ARBA" id="ARBA00023136"/>
    </source>
</evidence>
<accession>A0A414PX01</accession>
<protein>
    <submittedName>
        <fullName evidence="10">Threonine/serine exporter</fullName>
    </submittedName>
</protein>
<keyword evidence="3" id="KW-0997">Cell inner membrane</keyword>
<evidence type="ECO:0000259" key="9">
    <source>
        <dbReference type="Pfam" id="PF12821"/>
    </source>
</evidence>
<keyword evidence="2" id="KW-1003">Cell membrane</keyword>
<comment type="similarity">
    <text evidence="7">Belongs to the ThrE exporter (TC 2.A.79) family.</text>
</comment>
<dbReference type="Proteomes" id="UP000284676">
    <property type="component" value="Unassembled WGS sequence"/>
</dbReference>
<name>A0A414PX01_FUSMR</name>
<organism evidence="10 11">
    <name type="scientific">Fusobacterium mortiferum</name>
    <dbReference type="NCBI Taxonomy" id="850"/>
    <lineage>
        <taxon>Bacteria</taxon>
        <taxon>Fusobacteriati</taxon>
        <taxon>Fusobacteriota</taxon>
        <taxon>Fusobacteriia</taxon>
        <taxon>Fusobacteriales</taxon>
        <taxon>Fusobacteriaceae</taxon>
        <taxon>Fusobacterium</taxon>
    </lineage>
</organism>
<keyword evidence="4 8" id="KW-0812">Transmembrane</keyword>
<evidence type="ECO:0000313" key="10">
    <source>
        <dbReference type="EMBL" id="RHF72991.1"/>
    </source>
</evidence>
<feature type="transmembrane region" description="Helical" evidence="8">
    <location>
        <begin position="29"/>
        <end position="48"/>
    </location>
</feature>
<proteinExistence type="inferred from homology"/>